<dbReference type="eggNOG" id="COG2847">
    <property type="taxonomic scope" value="Bacteria"/>
</dbReference>
<evidence type="ECO:0000313" key="4">
    <source>
        <dbReference type="Proteomes" id="UP000191257"/>
    </source>
</evidence>
<sequence length="168" mass="17442">MKSNILAAPLLGALFLGILGTGAVADPVTHQGMTLSDAYIRAMPPKAPVAGGYVTIRNDGPNADRLISARSPQAGAVQIHEMTMNGSVMKMRELPDGLAIPAGETVALKPGGYHLMFLQVPEPFAEGQTVDATLVFEKAGAVALTFDVRAMRPAPAAHQGHDAGHSGH</sequence>
<keyword evidence="1" id="KW-0732">Signal</keyword>
<organism evidence="2 4">
    <name type="scientific">Paracoccus yeei</name>
    <dbReference type="NCBI Taxonomy" id="147645"/>
    <lineage>
        <taxon>Bacteria</taxon>
        <taxon>Pseudomonadati</taxon>
        <taxon>Pseudomonadota</taxon>
        <taxon>Alphaproteobacteria</taxon>
        <taxon>Rhodobacterales</taxon>
        <taxon>Paracoccaceae</taxon>
        <taxon>Paracoccus</taxon>
    </lineage>
</organism>
<dbReference type="PANTHER" id="PTHR36302">
    <property type="entry name" value="BLR7088 PROTEIN"/>
    <property type="match status" value="1"/>
</dbReference>
<feature type="chain" id="PRO_5014546759" evidence="1">
    <location>
        <begin position="26"/>
        <end position="168"/>
    </location>
</feature>
<dbReference type="EMBL" id="CP020442">
    <property type="protein sequence ID" value="ARC36167.1"/>
    <property type="molecule type" value="Genomic_DNA"/>
</dbReference>
<gene>
    <name evidence="2" type="ORF">A6J80_07060</name>
    <name evidence="3" type="ORF">PYTT13_02210</name>
</gene>
<dbReference type="Proteomes" id="UP000191257">
    <property type="component" value="Chromosome"/>
</dbReference>
<dbReference type="InterPro" id="IPR036182">
    <property type="entry name" value="PCuAC_sf"/>
</dbReference>
<dbReference type="SUPFAM" id="SSF110087">
    <property type="entry name" value="DR1885-like metal-binding protein"/>
    <property type="match status" value="1"/>
</dbReference>
<feature type="signal peptide" evidence="1">
    <location>
        <begin position="1"/>
        <end position="25"/>
    </location>
</feature>
<evidence type="ECO:0000313" key="5">
    <source>
        <dbReference type="Proteomes" id="UP000229314"/>
    </source>
</evidence>
<dbReference type="RefSeq" id="WP_080620965.1">
    <property type="nucleotide sequence ID" value="NZ_CAJGAB010000031.1"/>
</dbReference>
<evidence type="ECO:0000313" key="2">
    <source>
        <dbReference type="EMBL" id="ARC36167.1"/>
    </source>
</evidence>
<keyword evidence="4" id="KW-1185">Reference proteome</keyword>
<dbReference type="Pfam" id="PF04314">
    <property type="entry name" value="PCuAC"/>
    <property type="match status" value="1"/>
</dbReference>
<dbReference type="KEGG" id="pye:A6J80_07060"/>
<protein>
    <submittedName>
        <fullName evidence="2">Copper chaperone PCu(A)C</fullName>
    </submittedName>
</protein>
<dbReference type="Gene3D" id="2.60.40.1890">
    <property type="entry name" value="PCu(A)C copper chaperone"/>
    <property type="match status" value="1"/>
</dbReference>
<dbReference type="Proteomes" id="UP000229314">
    <property type="component" value="Chromosome"/>
</dbReference>
<dbReference type="PANTHER" id="PTHR36302:SF1">
    <property type="entry name" value="COPPER CHAPERONE PCU(A)C"/>
    <property type="match status" value="1"/>
</dbReference>
<dbReference type="InterPro" id="IPR007410">
    <property type="entry name" value="LpqE-like"/>
</dbReference>
<reference evidence="4" key="1">
    <citation type="submission" date="2017-03" db="EMBL/GenBank/DDBJ databases">
        <title>FDA dAtabase for Regulatory Grade micrObial Sequences (FDA-ARGOS): Supporting development and validation of Infectious Disease Dx tests.</title>
        <authorList>
            <person name="Minogue T."/>
            <person name="Wolcott M."/>
            <person name="Wasieloski L."/>
            <person name="Aguilar W."/>
            <person name="Moore D."/>
            <person name="Tallon L."/>
            <person name="Sadzewicz L."/>
            <person name="Sengamalay N."/>
            <person name="Ott S."/>
            <person name="Godinez A."/>
            <person name="Nagaraj S."/>
            <person name="Nadendla S."/>
            <person name="Geyer C."/>
            <person name="Sichtig H."/>
        </authorList>
    </citation>
    <scope>NUCLEOTIDE SEQUENCE [LARGE SCALE GENOMIC DNA]</scope>
    <source>
        <strain evidence="4">FDAARGOS_252</strain>
    </source>
</reference>
<dbReference type="STRING" id="147645.A6J80_07060"/>
<reference evidence="2" key="3">
    <citation type="submission" date="2017-12" db="EMBL/GenBank/DDBJ databases">
        <title>FDA dAtabase for Regulatory Grade micrObial Sequences (FDA-ARGOS): Supporting development and validation of Infectious Disease Dx tests.</title>
        <authorList>
            <person name="Campos J."/>
            <person name="Goldberg B."/>
            <person name="Tallon L."/>
            <person name="Sadzewicz L."/>
            <person name="Sengamalay N."/>
            <person name="Ott S."/>
            <person name="Godinez A."/>
            <person name="Nagaraj S."/>
            <person name="Vyas G."/>
            <person name="Aluvathingal J."/>
            <person name="Nadendla S."/>
            <person name="Geyer C."/>
            <person name="Nandy P."/>
            <person name="Hobson J."/>
            <person name="Sichtig H."/>
        </authorList>
    </citation>
    <scope>NUCLEOTIDE SEQUENCE</scope>
    <source>
        <strain evidence="2">FDAARGOS_252</strain>
    </source>
</reference>
<reference evidence="3 5" key="2">
    <citation type="submission" date="2017-10" db="EMBL/GenBank/DDBJ databases">
        <title>Complete genome sequence of Paracoccus yeei TT13 isolated from human skin.</title>
        <authorList>
            <person name="Lee K."/>
            <person name="Lim J.Y."/>
            <person name="Hwang I."/>
        </authorList>
    </citation>
    <scope>NUCLEOTIDE SEQUENCE [LARGE SCALE GENOMIC DNA]</scope>
    <source>
        <strain evidence="3 5">TT13</strain>
    </source>
</reference>
<dbReference type="InterPro" id="IPR058248">
    <property type="entry name" value="Lxx211020-like"/>
</dbReference>
<evidence type="ECO:0000313" key="3">
    <source>
        <dbReference type="EMBL" id="ATQ54733.1"/>
    </source>
</evidence>
<dbReference type="EMBL" id="CP024422">
    <property type="protein sequence ID" value="ATQ54733.1"/>
    <property type="molecule type" value="Genomic_DNA"/>
</dbReference>
<dbReference type="GeneID" id="78896484"/>
<dbReference type="AlphaFoldDB" id="A0A1V0GQM8"/>
<evidence type="ECO:0000256" key="1">
    <source>
        <dbReference type="SAM" id="SignalP"/>
    </source>
</evidence>
<proteinExistence type="predicted"/>
<name>A0A1V0GQM8_9RHOB</name>
<accession>A0A1V0GQM8</accession>